<dbReference type="Pfam" id="PF04203">
    <property type="entry name" value="Sortase"/>
    <property type="match status" value="1"/>
</dbReference>
<organism evidence="4 5">
    <name type="scientific">Compostimonas suwonensis</name>
    <dbReference type="NCBI Taxonomy" id="1048394"/>
    <lineage>
        <taxon>Bacteria</taxon>
        <taxon>Bacillati</taxon>
        <taxon>Actinomycetota</taxon>
        <taxon>Actinomycetes</taxon>
        <taxon>Micrococcales</taxon>
        <taxon>Microbacteriaceae</taxon>
        <taxon>Compostimonas</taxon>
    </lineage>
</organism>
<evidence type="ECO:0000256" key="1">
    <source>
        <dbReference type="ARBA" id="ARBA00022801"/>
    </source>
</evidence>
<feature type="transmembrane region" description="Helical" evidence="3">
    <location>
        <begin position="322"/>
        <end position="344"/>
    </location>
</feature>
<keyword evidence="3" id="KW-1133">Transmembrane helix</keyword>
<dbReference type="SUPFAM" id="SSF63817">
    <property type="entry name" value="Sortase"/>
    <property type="match status" value="1"/>
</dbReference>
<evidence type="ECO:0000313" key="5">
    <source>
        <dbReference type="Proteomes" id="UP000230161"/>
    </source>
</evidence>
<dbReference type="Gene3D" id="2.40.260.10">
    <property type="entry name" value="Sortase"/>
    <property type="match status" value="1"/>
</dbReference>
<dbReference type="EMBL" id="PGFB01000002">
    <property type="protein sequence ID" value="PJJ63709.1"/>
    <property type="molecule type" value="Genomic_DNA"/>
</dbReference>
<dbReference type="InterPro" id="IPR023365">
    <property type="entry name" value="Sortase_dom-sf"/>
</dbReference>
<feature type="region of interest" description="Disordered" evidence="2">
    <location>
        <begin position="1"/>
        <end position="91"/>
    </location>
</feature>
<dbReference type="InterPro" id="IPR005754">
    <property type="entry name" value="Sortase"/>
</dbReference>
<evidence type="ECO:0000313" key="4">
    <source>
        <dbReference type="EMBL" id="PJJ63709.1"/>
    </source>
</evidence>
<name>A0A2M9C055_9MICO</name>
<keyword evidence="3" id="KW-0812">Transmembrane</keyword>
<gene>
    <name evidence="4" type="ORF">CLV54_1382</name>
</gene>
<evidence type="ECO:0000256" key="3">
    <source>
        <dbReference type="SAM" id="Phobius"/>
    </source>
</evidence>
<feature type="transmembrane region" description="Helical" evidence="3">
    <location>
        <begin position="103"/>
        <end position="129"/>
    </location>
</feature>
<feature type="transmembrane region" description="Helical" evidence="3">
    <location>
        <begin position="350"/>
        <end position="375"/>
    </location>
</feature>
<protein>
    <submittedName>
        <fullName evidence="4">LPXTG-site transpeptidase (Sortase) family protein</fullName>
    </submittedName>
</protein>
<keyword evidence="1" id="KW-0378">Hydrolase</keyword>
<proteinExistence type="predicted"/>
<dbReference type="GO" id="GO:0016787">
    <property type="term" value="F:hydrolase activity"/>
    <property type="evidence" value="ECO:0007669"/>
    <property type="project" value="UniProtKB-KW"/>
</dbReference>
<keyword evidence="5" id="KW-1185">Reference proteome</keyword>
<keyword evidence="3" id="KW-0472">Membrane</keyword>
<comment type="caution">
    <text evidence="4">The sequence shown here is derived from an EMBL/GenBank/DDBJ whole genome shotgun (WGS) entry which is preliminary data.</text>
</comment>
<feature type="compositionally biased region" description="Polar residues" evidence="2">
    <location>
        <begin position="16"/>
        <end position="28"/>
    </location>
</feature>
<accession>A0A2M9C055</accession>
<dbReference type="AlphaFoldDB" id="A0A2M9C055"/>
<sequence length="379" mass="39923">MPVNTTVTPEAPEIEQTGTPAQPETPGTTRRFGLPKRPQSAPDGVTEVLPKAPKRPKAPGRPGGAPNGTPPAGGARPPKTPRVPSLPVLPTAPRQLAPRDARWWIGAGILTVSLLLLGFVAHVAVLSAFQHHRAQDLAYQELRTALAKAEAPVGQLNVDEEMVPIGTPVALLSIPAIGLDEVVSQGTTASALRSGPGHRRDSVMPGQAGTSVIFGRQTTYGGPFGDLTKLQPGDQITVVTGQGQQTYAVFGLRRAGDPLPEPLRSGSGRLELVTAAGLALFPDGALHVDAELISTVQQTPSSVMAYQALPPDEKAMGQDSDAWLAAFFALLLFIAAGITLWWLWTAWGRWQTWLVGIPLMLVLGVTSADAVMNALPNLL</sequence>
<reference evidence="4 5" key="1">
    <citation type="submission" date="2017-11" db="EMBL/GenBank/DDBJ databases">
        <title>Genomic Encyclopedia of Archaeal and Bacterial Type Strains, Phase II (KMG-II): From Individual Species to Whole Genera.</title>
        <authorList>
            <person name="Goeker M."/>
        </authorList>
    </citation>
    <scope>NUCLEOTIDE SEQUENCE [LARGE SCALE GENOMIC DNA]</scope>
    <source>
        <strain evidence="4 5">DSM 25625</strain>
    </source>
</reference>
<evidence type="ECO:0000256" key="2">
    <source>
        <dbReference type="SAM" id="MobiDB-lite"/>
    </source>
</evidence>
<dbReference type="Proteomes" id="UP000230161">
    <property type="component" value="Unassembled WGS sequence"/>
</dbReference>